<proteinExistence type="predicted"/>
<organism evidence="2 3">
    <name type="scientific">Pseudomonas luteola</name>
    <dbReference type="NCBI Taxonomy" id="47886"/>
    <lineage>
        <taxon>Bacteria</taxon>
        <taxon>Pseudomonadati</taxon>
        <taxon>Pseudomonadota</taxon>
        <taxon>Gammaproteobacteria</taxon>
        <taxon>Pseudomonadales</taxon>
        <taxon>Pseudomonadaceae</taxon>
        <taxon>Pseudomonas</taxon>
    </lineage>
</organism>
<dbReference type="SMART" id="SM00974">
    <property type="entry name" value="T5orf172"/>
    <property type="match status" value="1"/>
</dbReference>
<keyword evidence="3" id="KW-1185">Reference proteome</keyword>
<feature type="domain" description="Bacteriophage T5 Orf172 DNA-binding" evidence="1">
    <location>
        <begin position="12"/>
        <end position="92"/>
    </location>
</feature>
<evidence type="ECO:0000259" key="1">
    <source>
        <dbReference type="SMART" id="SM00974"/>
    </source>
</evidence>
<evidence type="ECO:0000313" key="2">
    <source>
        <dbReference type="EMBL" id="MBF8642292.1"/>
    </source>
</evidence>
<comment type="caution">
    <text evidence="2">The sequence shown here is derived from an EMBL/GenBank/DDBJ whole genome shotgun (WGS) entry which is preliminary data.</text>
</comment>
<dbReference type="Pfam" id="PF10544">
    <property type="entry name" value="T5orf172"/>
    <property type="match status" value="1"/>
</dbReference>
<sequence>MNFGFIYCLSNVTMPGIYKIGMTDRAPSQRCYELSGSTSAPLSFDLLCYGEVCDARSVEAEIHSHFSPVRVNESREFFQHPYTEIRDVLKEHCNSFAETQEGIMEAHKEELYLDFLRASTQEARVKTLLSAVQFYGVKIWREGDSLKSRGFFGRHDWIFVAINSLQEELLKTLPVATPLSKVSLLLAGSHSEELAL</sequence>
<dbReference type="Proteomes" id="UP000626180">
    <property type="component" value="Unassembled WGS sequence"/>
</dbReference>
<evidence type="ECO:0000313" key="3">
    <source>
        <dbReference type="Proteomes" id="UP000626180"/>
    </source>
</evidence>
<reference evidence="2 3" key="1">
    <citation type="submission" date="2020-10" db="EMBL/GenBank/DDBJ databases">
        <title>Genome sequences of Pseudomonas isolates.</title>
        <authorList>
            <person name="Wessels L."/>
            <person name="Reich F."/>
            <person name="Hammerl J."/>
        </authorList>
    </citation>
    <scope>NUCLEOTIDE SEQUENCE [LARGE SCALE GENOMIC DNA]</scope>
    <source>
        <strain evidence="2 3">20-MO00624-0</strain>
    </source>
</reference>
<accession>A0ABS0FPQ2</accession>
<dbReference type="EMBL" id="JADMCD010000009">
    <property type="protein sequence ID" value="MBF8642292.1"/>
    <property type="molecule type" value="Genomic_DNA"/>
</dbReference>
<dbReference type="InterPro" id="IPR018306">
    <property type="entry name" value="Phage_T5_Orf172_DNA-bd"/>
</dbReference>
<name>A0ABS0FPQ2_PSELU</name>
<gene>
    <name evidence="2" type="ORF">IRZ65_16550</name>
</gene>
<protein>
    <submittedName>
        <fullName evidence="2">GIY-YIG nuclease family protein</fullName>
    </submittedName>
</protein>
<dbReference type="RefSeq" id="WP_073450217.1">
    <property type="nucleotide sequence ID" value="NZ_FQYS01000009.1"/>
</dbReference>